<organism evidence="2 3">
    <name type="scientific">Brevibacillus choshinensis</name>
    <dbReference type="NCBI Taxonomy" id="54911"/>
    <lineage>
        <taxon>Bacteria</taxon>
        <taxon>Bacillati</taxon>
        <taxon>Bacillota</taxon>
        <taxon>Bacilli</taxon>
        <taxon>Bacillales</taxon>
        <taxon>Paenibacillaceae</taxon>
        <taxon>Brevibacillus</taxon>
    </lineage>
</organism>
<dbReference type="Proteomes" id="UP000596248">
    <property type="component" value="Chromosome"/>
</dbReference>
<reference evidence="2 3" key="1">
    <citation type="submission" date="2021-01" db="EMBL/GenBank/DDBJ databases">
        <title>Identification of strong promoters based on the transcriptome of Brevibacillus choshinensis.</title>
        <authorList>
            <person name="Yao D."/>
            <person name="Zhang K."/>
            <person name="Wu J."/>
        </authorList>
    </citation>
    <scope>NUCLEOTIDE SEQUENCE [LARGE SCALE GENOMIC DNA]</scope>
    <source>
        <strain evidence="2 3">HPD31-SP3</strain>
    </source>
</reference>
<keyword evidence="3" id="KW-1185">Reference proteome</keyword>
<dbReference type="InterPro" id="IPR056086">
    <property type="entry name" value="DUF7669"/>
</dbReference>
<feature type="domain" description="DUF7669" evidence="1">
    <location>
        <begin position="19"/>
        <end position="85"/>
    </location>
</feature>
<gene>
    <name evidence="2" type="ORF">JNE38_20695</name>
</gene>
<dbReference type="Pfam" id="PF24706">
    <property type="entry name" value="DUF7669"/>
    <property type="match status" value="1"/>
</dbReference>
<name>A0ABX7FJS7_BRECH</name>
<protein>
    <recommendedName>
        <fullName evidence="1">DUF7669 domain-containing protein</fullName>
    </recommendedName>
</protein>
<evidence type="ECO:0000313" key="3">
    <source>
        <dbReference type="Proteomes" id="UP000596248"/>
    </source>
</evidence>
<dbReference type="EMBL" id="CP069127">
    <property type="protein sequence ID" value="QRG65979.1"/>
    <property type="molecule type" value="Genomic_DNA"/>
</dbReference>
<proteinExistence type="predicted"/>
<evidence type="ECO:0000259" key="1">
    <source>
        <dbReference type="Pfam" id="PF24706"/>
    </source>
</evidence>
<dbReference type="RefSeq" id="WP_203353048.1">
    <property type="nucleotide sequence ID" value="NZ_CP069127.1"/>
</dbReference>
<sequence>MEERFNNSVNYRDEILSAVHQIVKTKGLNEFQVGEVVEHLLNQNPNLNASTIRTHITSRCCVNANANHAVTYNDYERIHRGLYRLFEPLASVSRKLYFVDVNTKKNFLLALDVEIRKEKGREQVQFFDTNRGRGFEGEVLVQEDDGFVFLTEKREVMTFRVATVEEYDLIWRCYVEGDVPRFRTDEELYEWYYGSLLGE</sequence>
<evidence type="ECO:0000313" key="2">
    <source>
        <dbReference type="EMBL" id="QRG65979.1"/>
    </source>
</evidence>
<accession>A0ABX7FJS7</accession>